<organism evidence="1 2">
    <name type="scientific">Nocardioides faecalis</name>
    <dbReference type="NCBI Taxonomy" id="2803858"/>
    <lineage>
        <taxon>Bacteria</taxon>
        <taxon>Bacillati</taxon>
        <taxon>Actinomycetota</taxon>
        <taxon>Actinomycetes</taxon>
        <taxon>Propionibacteriales</taxon>
        <taxon>Nocardioidaceae</taxon>
        <taxon>Nocardioides</taxon>
    </lineage>
</organism>
<dbReference type="AlphaFoldDB" id="A0A939BTE0"/>
<protein>
    <submittedName>
        <fullName evidence="1">DUF4192 domain-containing protein</fullName>
    </submittedName>
</protein>
<dbReference type="Pfam" id="PF13830">
    <property type="entry name" value="DUF4192"/>
    <property type="match status" value="1"/>
</dbReference>
<dbReference type="EMBL" id="JAERTX010000009">
    <property type="protein sequence ID" value="MBM9460554.1"/>
    <property type="molecule type" value="Genomic_DNA"/>
</dbReference>
<comment type="caution">
    <text evidence="1">The sequence shown here is derived from an EMBL/GenBank/DDBJ whole genome shotgun (WGS) entry which is preliminary data.</text>
</comment>
<gene>
    <name evidence="1" type="ORF">JK386_11625</name>
</gene>
<accession>A0A939BTE0</accession>
<sequence length="353" mass="37728">MTTPPDAPVTTLTARAPEDLLAVAPVLLGFWPEESIVMLTFGARRPFHARLDLPGAGCRSPAVLDEVARLLIAPARRHAVRHVVLLYFTAEAAGARAVHRRLVEELDAARIGVVTALVADGHRYRELNRGPAEAVEEGPGDGMAGGMGDGTPYDVSAHPFVVEALVAGRLRHRDREDLVASLRPDPAAVAAVQAEVERQSAVRPDVPRDPRGLRAAGTWVQAVLGELVEAGAPPEVDELAVLLRVLQVPRVRDAAWTLIRRAEAEAHVRFWEAVVVRCPDALLGPPAALLGWAAWQAGDGARAWAAVDRCRASAPGYGLAEHLARLLSEAAPPEVWQGGFDWAIGLPPLGRGH</sequence>
<evidence type="ECO:0000313" key="2">
    <source>
        <dbReference type="Proteomes" id="UP000663791"/>
    </source>
</evidence>
<keyword evidence="2" id="KW-1185">Reference proteome</keyword>
<name>A0A939BTE0_9ACTN</name>
<dbReference type="InterPro" id="IPR025447">
    <property type="entry name" value="DUF4192"/>
</dbReference>
<evidence type="ECO:0000313" key="1">
    <source>
        <dbReference type="EMBL" id="MBM9460554.1"/>
    </source>
</evidence>
<proteinExistence type="predicted"/>
<dbReference type="Proteomes" id="UP000663791">
    <property type="component" value="Unassembled WGS sequence"/>
</dbReference>
<reference evidence="1" key="1">
    <citation type="submission" date="2021-01" db="EMBL/GenBank/DDBJ databases">
        <title>Novel species in genus Nocardioides.</title>
        <authorList>
            <person name="Zhang G."/>
        </authorList>
    </citation>
    <scope>NUCLEOTIDE SEQUENCE</scope>
    <source>
        <strain evidence="1">Zg-536</strain>
    </source>
</reference>
<dbReference type="RefSeq" id="WP_205291866.1">
    <property type="nucleotide sequence ID" value="NZ_CP074406.1"/>
</dbReference>